<protein>
    <submittedName>
        <fullName evidence="2">Uncharacterized protein</fullName>
    </submittedName>
</protein>
<gene>
    <name evidence="2" type="ORF">S03H2_30785</name>
</gene>
<sequence>PREDVPKNCATEEGDKTVNVFNNQPMKSLGHRTPEKVL</sequence>
<evidence type="ECO:0000256" key="1">
    <source>
        <dbReference type="SAM" id="MobiDB-lite"/>
    </source>
</evidence>
<proteinExistence type="predicted"/>
<evidence type="ECO:0000313" key="2">
    <source>
        <dbReference type="EMBL" id="GAH58797.1"/>
    </source>
</evidence>
<organism evidence="2">
    <name type="scientific">marine sediment metagenome</name>
    <dbReference type="NCBI Taxonomy" id="412755"/>
    <lineage>
        <taxon>unclassified sequences</taxon>
        <taxon>metagenomes</taxon>
        <taxon>ecological metagenomes</taxon>
    </lineage>
</organism>
<dbReference type="EMBL" id="BARU01018634">
    <property type="protein sequence ID" value="GAH58797.1"/>
    <property type="molecule type" value="Genomic_DNA"/>
</dbReference>
<accession>X1GNM7</accession>
<comment type="caution">
    <text evidence="2">The sequence shown here is derived from an EMBL/GenBank/DDBJ whole genome shotgun (WGS) entry which is preliminary data.</text>
</comment>
<dbReference type="AlphaFoldDB" id="X1GNM7"/>
<feature type="non-terminal residue" evidence="2">
    <location>
        <position position="1"/>
    </location>
</feature>
<feature type="region of interest" description="Disordered" evidence="1">
    <location>
        <begin position="1"/>
        <end position="38"/>
    </location>
</feature>
<reference evidence="2" key="1">
    <citation type="journal article" date="2014" name="Front. Microbiol.">
        <title>High frequency of phylogenetically diverse reductive dehalogenase-homologous genes in deep subseafloor sedimentary metagenomes.</title>
        <authorList>
            <person name="Kawai M."/>
            <person name="Futagami T."/>
            <person name="Toyoda A."/>
            <person name="Takaki Y."/>
            <person name="Nishi S."/>
            <person name="Hori S."/>
            <person name="Arai W."/>
            <person name="Tsubouchi T."/>
            <person name="Morono Y."/>
            <person name="Uchiyama I."/>
            <person name="Ito T."/>
            <person name="Fujiyama A."/>
            <person name="Inagaki F."/>
            <person name="Takami H."/>
        </authorList>
    </citation>
    <scope>NUCLEOTIDE SEQUENCE</scope>
    <source>
        <strain evidence="2">Expedition CK06-06</strain>
    </source>
</reference>
<name>X1GNM7_9ZZZZ</name>